<feature type="coiled-coil region" evidence="1">
    <location>
        <begin position="128"/>
        <end position="169"/>
    </location>
</feature>
<dbReference type="RefSeq" id="WP_184176572.1">
    <property type="nucleotide sequence ID" value="NZ_JACHGF010000007.1"/>
</dbReference>
<keyword evidence="2" id="KW-1133">Transmembrane helix</keyword>
<dbReference type="EMBL" id="JACHGF010000007">
    <property type="protein sequence ID" value="MBB5285937.1"/>
    <property type="molecule type" value="Genomic_DNA"/>
</dbReference>
<gene>
    <name evidence="3" type="ORF">HNQ92_004097</name>
</gene>
<name>A0A840TWH2_9BACT</name>
<keyword evidence="2" id="KW-0812">Transmembrane</keyword>
<feature type="transmembrane region" description="Helical" evidence="2">
    <location>
        <begin position="14"/>
        <end position="34"/>
    </location>
</feature>
<evidence type="ECO:0000256" key="1">
    <source>
        <dbReference type="SAM" id="Coils"/>
    </source>
</evidence>
<evidence type="ECO:0000256" key="2">
    <source>
        <dbReference type="SAM" id="Phobius"/>
    </source>
</evidence>
<accession>A0A840TWH2</accession>
<dbReference type="Proteomes" id="UP000557307">
    <property type="component" value="Unassembled WGS sequence"/>
</dbReference>
<evidence type="ECO:0000313" key="4">
    <source>
        <dbReference type="Proteomes" id="UP000557307"/>
    </source>
</evidence>
<dbReference type="AlphaFoldDB" id="A0A840TWH2"/>
<sequence>MDYNQEQKRDRKNLLWAALAVLALLNVVLLYFFYQERQENETKDTIIAAKTEEVLSTKIKFDSISVQLDAKIAEIQQLGGSVDSLISLKAQLEKDMQSLKDMNTYSARKYEDKIKNYVAILAQKDTEIVRLREELGIVTAQNEELSEKLSGLETERESLQSERQALSDSMSTFAAQNRELSEKVSLASALRAESISVNSITSKGKERDGGNYRARRIDKLKVTFKLADNPIARQNQKEIYLRVLDPNGAVLSDMATGSGAFLHNGREMIYSSKELINFTNSRQEVSIMYGRGGLPLKDGKYAVELYSEGFRIGQGEFTVK</sequence>
<proteinExistence type="predicted"/>
<organism evidence="3 4">
    <name type="scientific">Rhabdobacter roseus</name>
    <dbReference type="NCBI Taxonomy" id="1655419"/>
    <lineage>
        <taxon>Bacteria</taxon>
        <taxon>Pseudomonadati</taxon>
        <taxon>Bacteroidota</taxon>
        <taxon>Cytophagia</taxon>
        <taxon>Cytophagales</taxon>
        <taxon>Cytophagaceae</taxon>
        <taxon>Rhabdobacter</taxon>
    </lineage>
</organism>
<keyword evidence="1" id="KW-0175">Coiled coil</keyword>
<protein>
    <submittedName>
        <fullName evidence="3">Myosin heavy subunit</fullName>
    </submittedName>
</protein>
<keyword evidence="2" id="KW-0472">Membrane</keyword>
<evidence type="ECO:0000313" key="3">
    <source>
        <dbReference type="EMBL" id="MBB5285937.1"/>
    </source>
</evidence>
<comment type="caution">
    <text evidence="3">The sequence shown here is derived from an EMBL/GenBank/DDBJ whole genome shotgun (WGS) entry which is preliminary data.</text>
</comment>
<keyword evidence="4" id="KW-1185">Reference proteome</keyword>
<reference evidence="3 4" key="1">
    <citation type="submission" date="2020-08" db="EMBL/GenBank/DDBJ databases">
        <title>Genomic Encyclopedia of Type Strains, Phase IV (KMG-IV): sequencing the most valuable type-strain genomes for metagenomic binning, comparative biology and taxonomic classification.</title>
        <authorList>
            <person name="Goeker M."/>
        </authorList>
    </citation>
    <scope>NUCLEOTIDE SEQUENCE [LARGE SCALE GENOMIC DNA]</scope>
    <source>
        <strain evidence="3 4">DSM 105074</strain>
    </source>
</reference>